<evidence type="ECO:0000313" key="1">
    <source>
        <dbReference type="EMBL" id="GIY33814.1"/>
    </source>
</evidence>
<proteinExistence type="predicted"/>
<gene>
    <name evidence="1" type="ORF">CDAR_587621</name>
</gene>
<dbReference type="EMBL" id="BPLQ01007986">
    <property type="protein sequence ID" value="GIY33814.1"/>
    <property type="molecule type" value="Genomic_DNA"/>
</dbReference>
<dbReference type="AlphaFoldDB" id="A0AAV4SIM1"/>
<comment type="caution">
    <text evidence="1">The sequence shown here is derived from an EMBL/GenBank/DDBJ whole genome shotgun (WGS) entry which is preliminary data.</text>
</comment>
<name>A0AAV4SIM1_9ARAC</name>
<reference evidence="1 2" key="1">
    <citation type="submission" date="2021-06" db="EMBL/GenBank/DDBJ databases">
        <title>Caerostris darwini draft genome.</title>
        <authorList>
            <person name="Kono N."/>
            <person name="Arakawa K."/>
        </authorList>
    </citation>
    <scope>NUCLEOTIDE SEQUENCE [LARGE SCALE GENOMIC DNA]</scope>
</reference>
<protein>
    <submittedName>
        <fullName evidence="1">Uncharacterized protein</fullName>
    </submittedName>
</protein>
<evidence type="ECO:0000313" key="2">
    <source>
        <dbReference type="Proteomes" id="UP001054837"/>
    </source>
</evidence>
<accession>A0AAV4SIM1</accession>
<sequence>MTWIACNIFDVLVYPVSKIMHPLCDYCCTLNVTSDVCHSTSHVLFKRKEFLKLPAYTKDLRYPYSFVSVQPRVIPPPIKNHNSRVNSHASNPRK</sequence>
<organism evidence="1 2">
    <name type="scientific">Caerostris darwini</name>
    <dbReference type="NCBI Taxonomy" id="1538125"/>
    <lineage>
        <taxon>Eukaryota</taxon>
        <taxon>Metazoa</taxon>
        <taxon>Ecdysozoa</taxon>
        <taxon>Arthropoda</taxon>
        <taxon>Chelicerata</taxon>
        <taxon>Arachnida</taxon>
        <taxon>Araneae</taxon>
        <taxon>Araneomorphae</taxon>
        <taxon>Entelegynae</taxon>
        <taxon>Araneoidea</taxon>
        <taxon>Araneidae</taxon>
        <taxon>Caerostris</taxon>
    </lineage>
</organism>
<dbReference type="Proteomes" id="UP001054837">
    <property type="component" value="Unassembled WGS sequence"/>
</dbReference>
<keyword evidence="2" id="KW-1185">Reference proteome</keyword>